<name>A0A0F9TA11_9ZZZZ</name>
<protein>
    <submittedName>
        <fullName evidence="1">Uncharacterized protein</fullName>
    </submittedName>
</protein>
<gene>
    <name evidence="1" type="ORF">LCGC14_0353120</name>
</gene>
<evidence type="ECO:0000313" key="1">
    <source>
        <dbReference type="EMBL" id="KKN78085.1"/>
    </source>
</evidence>
<proteinExistence type="predicted"/>
<sequence>MTTKKDNIRDTTCGPLFQQVFEEATRQSSNNLAIFSWGHLCASAEKIWLGACPAAMFRPTDQEGEFAARINYVAQVYSLDLMKVDNEYWLFRRQYYQTVKEMEMAEKNSPIYHGLRGLLCGVPVDELDLAFHERYGKQ</sequence>
<accession>A0A0F9TA11</accession>
<dbReference type="EMBL" id="LAZR01000268">
    <property type="protein sequence ID" value="KKN78085.1"/>
    <property type="molecule type" value="Genomic_DNA"/>
</dbReference>
<comment type="caution">
    <text evidence="1">The sequence shown here is derived from an EMBL/GenBank/DDBJ whole genome shotgun (WGS) entry which is preliminary data.</text>
</comment>
<dbReference type="AlphaFoldDB" id="A0A0F9TA11"/>
<reference evidence="1" key="1">
    <citation type="journal article" date="2015" name="Nature">
        <title>Complex archaea that bridge the gap between prokaryotes and eukaryotes.</title>
        <authorList>
            <person name="Spang A."/>
            <person name="Saw J.H."/>
            <person name="Jorgensen S.L."/>
            <person name="Zaremba-Niedzwiedzka K."/>
            <person name="Martijn J."/>
            <person name="Lind A.E."/>
            <person name="van Eijk R."/>
            <person name="Schleper C."/>
            <person name="Guy L."/>
            <person name="Ettema T.J."/>
        </authorList>
    </citation>
    <scope>NUCLEOTIDE SEQUENCE</scope>
</reference>
<organism evidence="1">
    <name type="scientific">marine sediment metagenome</name>
    <dbReference type="NCBI Taxonomy" id="412755"/>
    <lineage>
        <taxon>unclassified sequences</taxon>
        <taxon>metagenomes</taxon>
        <taxon>ecological metagenomes</taxon>
    </lineage>
</organism>